<dbReference type="InterPro" id="IPR047264">
    <property type="entry name" value="Cupin_HpaA-like_N"/>
</dbReference>
<dbReference type="InterPro" id="IPR014710">
    <property type="entry name" value="RmlC-like_jellyroll"/>
</dbReference>
<evidence type="ECO:0000256" key="1">
    <source>
        <dbReference type="ARBA" id="ARBA00023015"/>
    </source>
</evidence>
<reference evidence="5" key="1">
    <citation type="submission" date="2022-09" db="EMBL/GenBank/DDBJ databases">
        <authorList>
            <person name="Yuan C."/>
            <person name="Ke Z."/>
        </authorList>
    </citation>
    <scope>NUCLEOTIDE SEQUENCE</scope>
    <source>
        <strain evidence="5">LB-8</strain>
    </source>
</reference>
<dbReference type="InterPro" id="IPR003313">
    <property type="entry name" value="AraC-bd"/>
</dbReference>
<dbReference type="PANTHER" id="PTHR43280:SF32">
    <property type="entry name" value="TRANSCRIPTIONAL REGULATORY PROTEIN"/>
    <property type="match status" value="1"/>
</dbReference>
<dbReference type="Gene3D" id="2.60.120.10">
    <property type="entry name" value="Jelly Rolls"/>
    <property type="match status" value="1"/>
</dbReference>
<evidence type="ECO:0000256" key="2">
    <source>
        <dbReference type="ARBA" id="ARBA00023125"/>
    </source>
</evidence>
<organism evidence="5 6">
    <name type="scientific">Paraflavisolibacter caeni</name>
    <dbReference type="NCBI Taxonomy" id="2982496"/>
    <lineage>
        <taxon>Bacteria</taxon>
        <taxon>Pseudomonadati</taxon>
        <taxon>Bacteroidota</taxon>
        <taxon>Chitinophagia</taxon>
        <taxon>Chitinophagales</taxon>
        <taxon>Chitinophagaceae</taxon>
        <taxon>Paraflavisolibacter</taxon>
    </lineage>
</organism>
<proteinExistence type="predicted"/>
<dbReference type="InterPro" id="IPR037923">
    <property type="entry name" value="HTH-like"/>
</dbReference>
<dbReference type="Pfam" id="PF12833">
    <property type="entry name" value="HTH_18"/>
    <property type="match status" value="1"/>
</dbReference>
<keyword evidence="6" id="KW-1185">Reference proteome</keyword>
<comment type="caution">
    <text evidence="5">The sequence shown here is derived from an EMBL/GenBank/DDBJ whole genome shotgun (WGS) entry which is preliminary data.</text>
</comment>
<dbReference type="SUPFAM" id="SSF51215">
    <property type="entry name" value="Regulatory protein AraC"/>
    <property type="match status" value="1"/>
</dbReference>
<keyword evidence="2" id="KW-0238">DNA-binding</keyword>
<evidence type="ECO:0000313" key="5">
    <source>
        <dbReference type="EMBL" id="MCU7549777.1"/>
    </source>
</evidence>
<protein>
    <submittedName>
        <fullName evidence="5">Helix-turn-helix domain-containing protein</fullName>
    </submittedName>
</protein>
<dbReference type="CDD" id="cd06999">
    <property type="entry name" value="cupin_HpaA-like_N"/>
    <property type="match status" value="1"/>
</dbReference>
<dbReference type="GO" id="GO:0003700">
    <property type="term" value="F:DNA-binding transcription factor activity"/>
    <property type="evidence" value="ECO:0007669"/>
    <property type="project" value="InterPro"/>
</dbReference>
<evidence type="ECO:0000313" key="6">
    <source>
        <dbReference type="Proteomes" id="UP001155483"/>
    </source>
</evidence>
<dbReference type="Gene3D" id="1.10.10.60">
    <property type="entry name" value="Homeodomain-like"/>
    <property type="match status" value="1"/>
</dbReference>
<dbReference type="PANTHER" id="PTHR43280">
    <property type="entry name" value="ARAC-FAMILY TRANSCRIPTIONAL REGULATOR"/>
    <property type="match status" value="1"/>
</dbReference>
<dbReference type="RefSeq" id="WP_279297216.1">
    <property type="nucleotide sequence ID" value="NZ_JAOTIF010000007.1"/>
</dbReference>
<dbReference type="InterPro" id="IPR009057">
    <property type="entry name" value="Homeodomain-like_sf"/>
</dbReference>
<dbReference type="AlphaFoldDB" id="A0A9X2XW75"/>
<keyword evidence="3" id="KW-0804">Transcription</keyword>
<accession>A0A9X2XW75</accession>
<evidence type="ECO:0000259" key="4">
    <source>
        <dbReference type="PROSITE" id="PS01124"/>
    </source>
</evidence>
<keyword evidence="1" id="KW-0805">Transcription regulation</keyword>
<dbReference type="EMBL" id="JAOTIF010000007">
    <property type="protein sequence ID" value="MCU7549777.1"/>
    <property type="molecule type" value="Genomic_DNA"/>
</dbReference>
<dbReference type="Proteomes" id="UP001155483">
    <property type="component" value="Unassembled WGS sequence"/>
</dbReference>
<dbReference type="PRINTS" id="PR00032">
    <property type="entry name" value="HTHARAC"/>
</dbReference>
<dbReference type="GO" id="GO:0043565">
    <property type="term" value="F:sequence-specific DNA binding"/>
    <property type="evidence" value="ECO:0007669"/>
    <property type="project" value="InterPro"/>
</dbReference>
<sequence length="291" mass="34023">MPYSKNKPLSYGLYGEKDFLLPDFLHCETMQYRSEKHNWTIQPHLHTHLFQMFLIESGKVSYTFEEGRYHVSSGSIITIPENILHGLEVSKDVIGMVLTLSSSFLETLFKSSHNVLIELGTTKVLTDLKDHKLFHLVRQLIYGLYEELKDDMPEKGLVLQGYLSLMLSNIYRLSIENSERTITTDNRNAQYFRSFQRSMKQSYTPRKTIIQYARELHITPVHLNRICQATVGKSTLQVVHDFLFLEAKKYLLYTDYSISEIAYRLNFEDPAYFSRFFSKLAGCAPKEFRKQ</sequence>
<name>A0A9X2XW75_9BACT</name>
<evidence type="ECO:0000256" key="3">
    <source>
        <dbReference type="ARBA" id="ARBA00023163"/>
    </source>
</evidence>
<feature type="domain" description="HTH araC/xylS-type" evidence="4">
    <location>
        <begin position="193"/>
        <end position="291"/>
    </location>
</feature>
<reference evidence="5" key="2">
    <citation type="submission" date="2023-04" db="EMBL/GenBank/DDBJ databases">
        <title>Paracnuella aquatica gen. nov., sp. nov., a member of the family Chitinophagaceae isolated from a hot spring.</title>
        <authorList>
            <person name="Wang C."/>
        </authorList>
    </citation>
    <scope>NUCLEOTIDE SEQUENCE</scope>
    <source>
        <strain evidence="5">LB-8</strain>
    </source>
</reference>
<dbReference type="InterPro" id="IPR020449">
    <property type="entry name" value="Tscrpt_reg_AraC-type_HTH"/>
</dbReference>
<gene>
    <name evidence="5" type="ORF">OCK74_11665</name>
</gene>
<dbReference type="SMART" id="SM00342">
    <property type="entry name" value="HTH_ARAC"/>
    <property type="match status" value="1"/>
</dbReference>
<dbReference type="InterPro" id="IPR018060">
    <property type="entry name" value="HTH_AraC"/>
</dbReference>
<dbReference type="SUPFAM" id="SSF46689">
    <property type="entry name" value="Homeodomain-like"/>
    <property type="match status" value="1"/>
</dbReference>
<dbReference type="Pfam" id="PF02311">
    <property type="entry name" value="AraC_binding"/>
    <property type="match status" value="1"/>
</dbReference>
<dbReference type="PROSITE" id="PS01124">
    <property type="entry name" value="HTH_ARAC_FAMILY_2"/>
    <property type="match status" value="1"/>
</dbReference>